<keyword evidence="2" id="KW-0597">Phosphoprotein</keyword>
<dbReference type="GO" id="GO:0044550">
    <property type="term" value="P:secondary metabolite biosynthetic process"/>
    <property type="evidence" value="ECO:0007669"/>
    <property type="project" value="TreeGrafter"/>
</dbReference>
<evidence type="ECO:0000256" key="3">
    <source>
        <dbReference type="ARBA" id="ARBA00022598"/>
    </source>
</evidence>
<dbReference type="PANTHER" id="PTHR45527:SF1">
    <property type="entry name" value="FATTY ACID SYNTHASE"/>
    <property type="match status" value="1"/>
</dbReference>
<protein>
    <recommendedName>
        <fullName evidence="5">Carrier domain-containing protein</fullName>
    </recommendedName>
</protein>
<dbReference type="InterPro" id="IPR006162">
    <property type="entry name" value="Ppantetheine_attach_site"/>
</dbReference>
<dbReference type="PROSITE" id="PS50075">
    <property type="entry name" value="CARRIER"/>
    <property type="match status" value="1"/>
</dbReference>
<dbReference type="KEGG" id="pfj:MYCFIDRAFT_212530"/>
<dbReference type="Pfam" id="PF00550">
    <property type="entry name" value="PP-binding"/>
    <property type="match status" value="1"/>
</dbReference>
<keyword evidence="3" id="KW-0436">Ligase</keyword>
<dbReference type="STRING" id="383855.M2ZZS5"/>
<dbReference type="GO" id="GO:0005737">
    <property type="term" value="C:cytoplasm"/>
    <property type="evidence" value="ECO:0007669"/>
    <property type="project" value="TreeGrafter"/>
</dbReference>
<feature type="region of interest" description="Disordered" evidence="4">
    <location>
        <begin position="75"/>
        <end position="107"/>
    </location>
</feature>
<dbReference type="GO" id="GO:0043041">
    <property type="term" value="P:amino acid activation for nonribosomal peptide biosynthetic process"/>
    <property type="evidence" value="ECO:0007669"/>
    <property type="project" value="TreeGrafter"/>
</dbReference>
<accession>M2ZZS5</accession>
<dbReference type="HOGENOM" id="CLU_2211110_0_0_1"/>
<dbReference type="GeneID" id="19337739"/>
<dbReference type="InterPro" id="IPR036736">
    <property type="entry name" value="ACP-like_sf"/>
</dbReference>
<dbReference type="EMBL" id="KB446564">
    <property type="protein sequence ID" value="EME77661.1"/>
    <property type="molecule type" value="Genomic_DNA"/>
</dbReference>
<dbReference type="InterPro" id="IPR020806">
    <property type="entry name" value="PKS_PP-bd"/>
</dbReference>
<dbReference type="VEuPathDB" id="FungiDB:MYCFIDRAFT_212530"/>
<sequence length="107" mass="11843">MGEADQKLCKIVLDATQAILDKGPIDADTNLFRLGLDSILAIRLSSKLRRTEVPLAVNDIMQGKTIAEMVARMRQALQRKERKQTSTKPRPNLLDSEQETAAIQALG</sequence>
<dbReference type="Proteomes" id="UP000016932">
    <property type="component" value="Unassembled WGS sequence"/>
</dbReference>
<organism evidence="6 7">
    <name type="scientific">Pseudocercospora fijiensis (strain CIRAD86)</name>
    <name type="common">Black leaf streak disease fungus</name>
    <name type="synonym">Mycosphaerella fijiensis</name>
    <dbReference type="NCBI Taxonomy" id="383855"/>
    <lineage>
        <taxon>Eukaryota</taxon>
        <taxon>Fungi</taxon>
        <taxon>Dikarya</taxon>
        <taxon>Ascomycota</taxon>
        <taxon>Pezizomycotina</taxon>
        <taxon>Dothideomycetes</taxon>
        <taxon>Dothideomycetidae</taxon>
        <taxon>Mycosphaerellales</taxon>
        <taxon>Mycosphaerellaceae</taxon>
        <taxon>Pseudocercospora</taxon>
    </lineage>
</organism>
<feature type="domain" description="Carrier" evidence="5">
    <location>
        <begin position="2"/>
        <end position="77"/>
    </location>
</feature>
<dbReference type="Gene3D" id="1.10.1200.10">
    <property type="entry name" value="ACP-like"/>
    <property type="match status" value="1"/>
</dbReference>
<dbReference type="GO" id="GO:0016874">
    <property type="term" value="F:ligase activity"/>
    <property type="evidence" value="ECO:0007669"/>
    <property type="project" value="UniProtKB-KW"/>
</dbReference>
<keyword evidence="7" id="KW-1185">Reference proteome</keyword>
<dbReference type="GO" id="GO:0031177">
    <property type="term" value="F:phosphopantetheine binding"/>
    <property type="evidence" value="ECO:0007669"/>
    <property type="project" value="InterPro"/>
</dbReference>
<dbReference type="SUPFAM" id="SSF47336">
    <property type="entry name" value="ACP-like"/>
    <property type="match status" value="1"/>
</dbReference>
<evidence type="ECO:0000313" key="6">
    <source>
        <dbReference type="EMBL" id="EME77661.1"/>
    </source>
</evidence>
<evidence type="ECO:0000313" key="7">
    <source>
        <dbReference type="Proteomes" id="UP000016932"/>
    </source>
</evidence>
<dbReference type="OrthoDB" id="3791627at2759"/>
<dbReference type="AlphaFoldDB" id="M2ZZS5"/>
<proteinExistence type="predicted"/>
<evidence type="ECO:0000256" key="2">
    <source>
        <dbReference type="ARBA" id="ARBA00022553"/>
    </source>
</evidence>
<dbReference type="RefSeq" id="XP_007931455.1">
    <property type="nucleotide sequence ID" value="XM_007933264.1"/>
</dbReference>
<keyword evidence="1" id="KW-0596">Phosphopantetheine</keyword>
<evidence type="ECO:0000259" key="5">
    <source>
        <dbReference type="PROSITE" id="PS50075"/>
    </source>
</evidence>
<evidence type="ECO:0000256" key="1">
    <source>
        <dbReference type="ARBA" id="ARBA00022450"/>
    </source>
</evidence>
<reference evidence="6 7" key="1">
    <citation type="journal article" date="2012" name="PLoS Pathog.">
        <title>Diverse lifestyles and strategies of plant pathogenesis encoded in the genomes of eighteen Dothideomycetes fungi.</title>
        <authorList>
            <person name="Ohm R.A."/>
            <person name="Feau N."/>
            <person name="Henrissat B."/>
            <person name="Schoch C.L."/>
            <person name="Horwitz B.A."/>
            <person name="Barry K.W."/>
            <person name="Condon B.J."/>
            <person name="Copeland A.C."/>
            <person name="Dhillon B."/>
            <person name="Glaser F."/>
            <person name="Hesse C.N."/>
            <person name="Kosti I."/>
            <person name="LaButti K."/>
            <person name="Lindquist E.A."/>
            <person name="Lucas S."/>
            <person name="Salamov A.A."/>
            <person name="Bradshaw R.E."/>
            <person name="Ciuffetti L."/>
            <person name="Hamelin R.C."/>
            <person name="Kema G.H.J."/>
            <person name="Lawrence C."/>
            <person name="Scott J.A."/>
            <person name="Spatafora J.W."/>
            <person name="Turgeon B.G."/>
            <person name="de Wit P.J.G.M."/>
            <person name="Zhong S."/>
            <person name="Goodwin S.B."/>
            <person name="Grigoriev I.V."/>
        </authorList>
    </citation>
    <scope>NUCLEOTIDE SEQUENCE [LARGE SCALE GENOMIC DNA]</scope>
    <source>
        <strain evidence="6 7">CIRAD86</strain>
    </source>
</reference>
<dbReference type="PROSITE" id="PS00012">
    <property type="entry name" value="PHOSPHOPANTETHEINE"/>
    <property type="match status" value="1"/>
</dbReference>
<name>M2ZZS5_PSEFD</name>
<gene>
    <name evidence="6" type="ORF">MYCFIDRAFT_212530</name>
</gene>
<evidence type="ECO:0000256" key="4">
    <source>
        <dbReference type="SAM" id="MobiDB-lite"/>
    </source>
</evidence>
<dbReference type="SMART" id="SM00823">
    <property type="entry name" value="PKS_PP"/>
    <property type="match status" value="1"/>
</dbReference>
<dbReference type="PANTHER" id="PTHR45527">
    <property type="entry name" value="NONRIBOSOMAL PEPTIDE SYNTHETASE"/>
    <property type="match status" value="1"/>
</dbReference>
<dbReference type="InterPro" id="IPR009081">
    <property type="entry name" value="PP-bd_ACP"/>
</dbReference>